<dbReference type="AlphaFoldDB" id="A0A6A7RRF8"/>
<keyword evidence="9" id="KW-0645">Protease</keyword>
<dbReference type="Proteomes" id="UP000342300">
    <property type="component" value="Unassembled WGS sequence"/>
</dbReference>
<organism evidence="9 10">
    <name type="scientific">Candidatus Accumulibacter phosphatis</name>
    <dbReference type="NCBI Taxonomy" id="327160"/>
    <lineage>
        <taxon>Bacteria</taxon>
        <taxon>Pseudomonadati</taxon>
        <taxon>Pseudomonadota</taxon>
        <taxon>Betaproteobacteria</taxon>
        <taxon>Candidatus Accumulibacter</taxon>
    </lineage>
</organism>
<evidence type="ECO:0000313" key="9">
    <source>
        <dbReference type="EMBL" id="MQM30151.1"/>
    </source>
</evidence>
<evidence type="ECO:0000256" key="4">
    <source>
        <dbReference type="ARBA" id="ARBA00022801"/>
    </source>
</evidence>
<dbReference type="GO" id="GO:0016020">
    <property type="term" value="C:membrane"/>
    <property type="evidence" value="ECO:0007669"/>
    <property type="project" value="UniProtKB-SubCell"/>
</dbReference>
<feature type="transmembrane region" description="Helical" evidence="7">
    <location>
        <begin position="48"/>
        <end position="71"/>
    </location>
</feature>
<keyword evidence="5 7" id="KW-1133">Transmembrane helix</keyword>
<dbReference type="EMBL" id="PDHS01000135">
    <property type="protein sequence ID" value="MQM30151.1"/>
    <property type="molecule type" value="Genomic_DNA"/>
</dbReference>
<dbReference type="SMART" id="SM01160">
    <property type="entry name" value="DUF1751"/>
    <property type="match status" value="1"/>
</dbReference>
<proteinExistence type="inferred from homology"/>
<evidence type="ECO:0000256" key="7">
    <source>
        <dbReference type="SAM" id="Phobius"/>
    </source>
</evidence>
<protein>
    <submittedName>
        <fullName evidence="9">Rhomboid family intramembrane serine protease</fullName>
    </submittedName>
</protein>
<dbReference type="GO" id="GO:0004252">
    <property type="term" value="F:serine-type endopeptidase activity"/>
    <property type="evidence" value="ECO:0007669"/>
    <property type="project" value="InterPro"/>
</dbReference>
<dbReference type="PANTHER" id="PTHR43731">
    <property type="entry name" value="RHOMBOID PROTEASE"/>
    <property type="match status" value="1"/>
</dbReference>
<evidence type="ECO:0000256" key="2">
    <source>
        <dbReference type="ARBA" id="ARBA00009045"/>
    </source>
</evidence>
<dbReference type="PANTHER" id="PTHR43731:SF14">
    <property type="entry name" value="PRESENILIN-ASSOCIATED RHOMBOID-LIKE PROTEIN, MITOCHONDRIAL"/>
    <property type="match status" value="1"/>
</dbReference>
<dbReference type="InterPro" id="IPR022764">
    <property type="entry name" value="Peptidase_S54_rhomboid_dom"/>
</dbReference>
<feature type="transmembrane region" description="Helical" evidence="7">
    <location>
        <begin position="83"/>
        <end position="102"/>
    </location>
</feature>
<comment type="similarity">
    <text evidence="2">Belongs to the peptidase S54 family.</text>
</comment>
<evidence type="ECO:0000256" key="5">
    <source>
        <dbReference type="ARBA" id="ARBA00022989"/>
    </source>
</evidence>
<reference evidence="9 10" key="1">
    <citation type="submission" date="2017-09" db="EMBL/GenBank/DDBJ databases">
        <title>Metagenomic Analysis Reveals Denitrifying Candidatus Accumulibacter and Flanking Population as a Source of N2O.</title>
        <authorList>
            <person name="Gao H."/>
            <person name="Mao Y."/>
            <person name="Zhao X."/>
            <person name="Liu W.-T."/>
            <person name="Zhang T."/>
            <person name="Wells G."/>
        </authorList>
    </citation>
    <scope>NUCLEOTIDE SEQUENCE [LARGE SCALE GENOMIC DNA]</scope>
    <source>
        <strain evidence="9">CANDO_2_IC</strain>
    </source>
</reference>
<comment type="caution">
    <text evidence="9">The sequence shown here is derived from an EMBL/GenBank/DDBJ whole genome shotgun (WGS) entry which is preliminary data.</text>
</comment>
<dbReference type="SUPFAM" id="SSF144091">
    <property type="entry name" value="Rhomboid-like"/>
    <property type="match status" value="1"/>
</dbReference>
<name>A0A6A7RRF8_9PROT</name>
<dbReference type="InterPro" id="IPR050925">
    <property type="entry name" value="Rhomboid_protease_S54"/>
</dbReference>
<evidence type="ECO:0000259" key="8">
    <source>
        <dbReference type="Pfam" id="PF01694"/>
    </source>
</evidence>
<accession>A0A6A7RRF8</accession>
<dbReference type="Pfam" id="PF01694">
    <property type="entry name" value="Rhomboid"/>
    <property type="match status" value="1"/>
</dbReference>
<sequence>MPTLPPVTQALIAVNILVFLAEAVLGNAGTWFLALWPLGPQFMPTQLLSYAFVHAGLGHLAFNMFGLYMFGSDLERVWGTRRYLIYYLGCALAAAITQLFVAGLSGEYYPTVGASGALFGLLMAYAMVFPRRVIVPLIPPIPMPAPVFVAVYGGLELILGVTGAASGIAHFAHLGGLAGGFLLMRFCKAWR</sequence>
<feature type="transmembrane region" description="Helical" evidence="7">
    <location>
        <begin position="12"/>
        <end position="36"/>
    </location>
</feature>
<evidence type="ECO:0000256" key="6">
    <source>
        <dbReference type="ARBA" id="ARBA00023136"/>
    </source>
</evidence>
<evidence type="ECO:0000313" key="10">
    <source>
        <dbReference type="Proteomes" id="UP000342300"/>
    </source>
</evidence>
<feature type="transmembrane region" description="Helical" evidence="7">
    <location>
        <begin position="168"/>
        <end position="187"/>
    </location>
</feature>
<gene>
    <name evidence="9" type="ORF">CRU78_06260</name>
</gene>
<dbReference type="GO" id="GO:0006508">
    <property type="term" value="P:proteolysis"/>
    <property type="evidence" value="ECO:0007669"/>
    <property type="project" value="UniProtKB-KW"/>
</dbReference>
<feature type="domain" description="Peptidase S54 rhomboid" evidence="8">
    <location>
        <begin position="45"/>
        <end position="184"/>
    </location>
</feature>
<keyword evidence="4" id="KW-0378">Hydrolase</keyword>
<evidence type="ECO:0000256" key="1">
    <source>
        <dbReference type="ARBA" id="ARBA00004141"/>
    </source>
</evidence>
<feature type="transmembrane region" description="Helical" evidence="7">
    <location>
        <begin position="141"/>
        <end position="162"/>
    </location>
</feature>
<feature type="transmembrane region" description="Helical" evidence="7">
    <location>
        <begin position="108"/>
        <end position="129"/>
    </location>
</feature>
<dbReference type="Gene3D" id="1.20.1540.10">
    <property type="entry name" value="Rhomboid-like"/>
    <property type="match status" value="1"/>
</dbReference>
<dbReference type="InterPro" id="IPR035952">
    <property type="entry name" value="Rhomboid-like_sf"/>
</dbReference>
<keyword evidence="6 7" id="KW-0472">Membrane</keyword>
<comment type="subcellular location">
    <subcellularLocation>
        <location evidence="1">Membrane</location>
        <topology evidence="1">Multi-pass membrane protein</topology>
    </subcellularLocation>
</comment>
<evidence type="ECO:0000256" key="3">
    <source>
        <dbReference type="ARBA" id="ARBA00022692"/>
    </source>
</evidence>
<keyword evidence="3 7" id="KW-0812">Transmembrane</keyword>